<evidence type="ECO:0000313" key="6">
    <source>
        <dbReference type="EMBL" id="ASE33622.1"/>
    </source>
</evidence>
<proteinExistence type="predicted"/>
<protein>
    <submittedName>
        <fullName evidence="6">ABC transporter ATP-binding protein</fullName>
    </submittedName>
</protein>
<dbReference type="KEGG" id="sscu:CEP64_03130"/>
<dbReference type="RefSeq" id="WP_088592234.1">
    <property type="nucleotide sequence ID" value="NZ_CP022046.2"/>
</dbReference>
<reference evidence="7" key="1">
    <citation type="submission" date="2017-06" db="EMBL/GenBank/DDBJ databases">
        <title>FDA dAtabase for Regulatory Grade micrObial Sequences (FDA-ARGOS): Supporting development and validation of Infectious Disease Dx tests.</title>
        <authorList>
            <person name="Goldberg B."/>
            <person name="Campos J."/>
            <person name="Tallon L."/>
            <person name="Sadzewicz L."/>
            <person name="Sengamalay N."/>
            <person name="Ott S."/>
            <person name="Godinez A."/>
            <person name="Nagaraj S."/>
            <person name="Vavikolanu K."/>
            <person name="Nadendla S."/>
            <person name="George J."/>
            <person name="Geyer C."/>
            <person name="Sichtig H."/>
        </authorList>
    </citation>
    <scope>NUCLEOTIDE SEQUENCE [LARGE SCALE GENOMIC DNA]</scope>
    <source>
        <strain evidence="7">FDAARGOS_285</strain>
    </source>
</reference>
<feature type="domain" description="ABC transporter" evidence="5">
    <location>
        <begin position="4"/>
        <end position="264"/>
    </location>
</feature>
<dbReference type="InterPro" id="IPR027417">
    <property type="entry name" value="P-loop_NTPase"/>
</dbReference>
<dbReference type="Proteomes" id="UP000197058">
    <property type="component" value="Chromosome"/>
</dbReference>
<keyword evidence="1" id="KW-0677">Repeat</keyword>
<evidence type="ECO:0000256" key="1">
    <source>
        <dbReference type="ARBA" id="ARBA00022737"/>
    </source>
</evidence>
<dbReference type="Pfam" id="PF12848">
    <property type="entry name" value="ABC_tran_Xtn"/>
    <property type="match status" value="1"/>
</dbReference>
<dbReference type="PROSITE" id="PS50893">
    <property type="entry name" value="ABC_TRANSPORTER_2"/>
    <property type="match status" value="2"/>
</dbReference>
<dbReference type="InterPro" id="IPR037118">
    <property type="entry name" value="Val-tRNA_synth_C_sf"/>
</dbReference>
<dbReference type="Gene3D" id="1.10.287.380">
    <property type="entry name" value="Valyl-tRNA synthetase, C-terminal domain"/>
    <property type="match status" value="1"/>
</dbReference>
<dbReference type="SUPFAM" id="SSF52540">
    <property type="entry name" value="P-loop containing nucleoside triphosphate hydrolases"/>
    <property type="match status" value="2"/>
</dbReference>
<dbReference type="InterPro" id="IPR051309">
    <property type="entry name" value="ABCF_ATPase"/>
</dbReference>
<dbReference type="GO" id="GO:0005524">
    <property type="term" value="F:ATP binding"/>
    <property type="evidence" value="ECO:0007669"/>
    <property type="project" value="UniProtKB-KW"/>
</dbReference>
<dbReference type="AlphaFoldDB" id="A0AAI8DHB3"/>
<keyword evidence="4" id="KW-0175">Coiled coil</keyword>
<name>A0AAI8DHB3_MAMSC</name>
<dbReference type="FunFam" id="3.40.50.300:FF:000011">
    <property type="entry name" value="Putative ABC transporter ATP-binding component"/>
    <property type="match status" value="1"/>
</dbReference>
<evidence type="ECO:0000259" key="5">
    <source>
        <dbReference type="PROSITE" id="PS50893"/>
    </source>
</evidence>
<dbReference type="Gene3D" id="3.40.50.300">
    <property type="entry name" value="P-loop containing nucleotide triphosphate hydrolases"/>
    <property type="match status" value="2"/>
</dbReference>
<dbReference type="Pfam" id="PF16326">
    <property type="entry name" value="ABC_tran_CTD"/>
    <property type="match status" value="1"/>
</dbReference>
<dbReference type="PROSITE" id="PS00211">
    <property type="entry name" value="ABC_TRANSPORTER_1"/>
    <property type="match status" value="2"/>
</dbReference>
<feature type="coiled-coil region" evidence="4">
    <location>
        <begin position="557"/>
        <end position="638"/>
    </location>
</feature>
<gene>
    <name evidence="6" type="ORF">CEP64_03130</name>
</gene>
<dbReference type="InterPro" id="IPR017871">
    <property type="entry name" value="ABC_transporter-like_CS"/>
</dbReference>
<dbReference type="CDD" id="cd03221">
    <property type="entry name" value="ABCF_EF-3"/>
    <property type="match status" value="2"/>
</dbReference>
<sequence length="640" mass="74434">MILLQINKLEKSYDGEVIFSDVDFEVKTGERIAIVGRNGAGKTTLMKIIAGVESYDEGNISKGKQVTMGYLTQQMTLDSNDTVMNEMKKPFKDVINIEDKMKTLTDWLSIHADEYDQDLYKEKLSQYEALSNQYELMDGYNYESKIKTVLTGLDFKESDFDRQIQSFSGGQKTRLSMAQMLLSEPDLLLLDEPTNHLDMETTEWLENYLTHFKGAIVIISHDRYFLDKIVNQVYDVALGSVKKYVGNYSKFLKERDAHYEKVMAEYERQQSEIKKLETFVEKNITRASTSGMAKSRRKVLERMERIEMPRLDAKSAQINFEITRATGEDVLKVQNLDIGYSKSITPTINLEVKRLDRIAIIGPNGIGKSTLIKTIAQKIPALGGNIVYGSNIQIGYYDQKQAEFTSNMTILDYVWNQYAHMLEKDIRTILGRFLFTQEEVKKVINDLSGGEKARLQLALLMLEKNNVLILDEPTNHLDIDSKEMLEQALQNFEGTLLFVSHDRYFINELANNIFHITQNGNELFRGDYQYYLEKLEQREAISRYEQEDIKSTETPKDDQYYANQKQLKKEKRKLERQLEEIENNISTYEEQISDYEHQLTLPEIFNDIEKSNEINNLRVEAERLLEENMEKWEKLESKLN</sequence>
<dbReference type="SMART" id="SM00382">
    <property type="entry name" value="AAA"/>
    <property type="match status" value="2"/>
</dbReference>
<evidence type="ECO:0000256" key="3">
    <source>
        <dbReference type="ARBA" id="ARBA00022840"/>
    </source>
</evidence>
<organism evidence="6 7">
    <name type="scientific">Mammaliicoccus sciuri</name>
    <name type="common">Staphylococcus sciuri</name>
    <dbReference type="NCBI Taxonomy" id="1296"/>
    <lineage>
        <taxon>Bacteria</taxon>
        <taxon>Bacillati</taxon>
        <taxon>Bacillota</taxon>
        <taxon>Bacilli</taxon>
        <taxon>Bacillales</taxon>
        <taxon>Staphylococcaceae</taxon>
        <taxon>Mammaliicoccus</taxon>
    </lineage>
</organism>
<dbReference type="PANTHER" id="PTHR42855:SF2">
    <property type="entry name" value="DRUG RESISTANCE ABC TRANSPORTER,ATP-BINDING PROTEIN"/>
    <property type="match status" value="1"/>
</dbReference>
<accession>A0AAI8DHB3</accession>
<dbReference type="InterPro" id="IPR032781">
    <property type="entry name" value="ABC_tran_Xtn"/>
</dbReference>
<keyword evidence="2" id="KW-0547">Nucleotide-binding</keyword>
<dbReference type="InterPro" id="IPR032524">
    <property type="entry name" value="ABC_tran_C"/>
</dbReference>
<dbReference type="GO" id="GO:0003677">
    <property type="term" value="F:DNA binding"/>
    <property type="evidence" value="ECO:0007669"/>
    <property type="project" value="InterPro"/>
</dbReference>
<dbReference type="EMBL" id="CP022046">
    <property type="protein sequence ID" value="ASE33622.1"/>
    <property type="molecule type" value="Genomic_DNA"/>
</dbReference>
<evidence type="ECO:0000313" key="7">
    <source>
        <dbReference type="Proteomes" id="UP000197058"/>
    </source>
</evidence>
<dbReference type="InterPro" id="IPR003593">
    <property type="entry name" value="AAA+_ATPase"/>
</dbReference>
<dbReference type="GO" id="GO:0016887">
    <property type="term" value="F:ATP hydrolysis activity"/>
    <property type="evidence" value="ECO:0007669"/>
    <property type="project" value="InterPro"/>
</dbReference>
<keyword evidence="3 6" id="KW-0067">ATP-binding</keyword>
<dbReference type="FunFam" id="3.40.50.300:FF:000309">
    <property type="entry name" value="ABC transporter ATP-binding protein"/>
    <property type="match status" value="1"/>
</dbReference>
<evidence type="ECO:0000256" key="2">
    <source>
        <dbReference type="ARBA" id="ARBA00022741"/>
    </source>
</evidence>
<dbReference type="PANTHER" id="PTHR42855">
    <property type="entry name" value="ABC TRANSPORTER ATP-BINDING SUBUNIT"/>
    <property type="match status" value="1"/>
</dbReference>
<dbReference type="Pfam" id="PF00005">
    <property type="entry name" value="ABC_tran"/>
    <property type="match status" value="2"/>
</dbReference>
<dbReference type="InterPro" id="IPR003439">
    <property type="entry name" value="ABC_transporter-like_ATP-bd"/>
</dbReference>
<evidence type="ECO:0000256" key="4">
    <source>
        <dbReference type="SAM" id="Coils"/>
    </source>
</evidence>
<feature type="domain" description="ABC transporter" evidence="5">
    <location>
        <begin position="325"/>
        <end position="543"/>
    </location>
</feature>